<keyword evidence="3 5" id="KW-0560">Oxidoreductase</keyword>
<evidence type="ECO:0000256" key="2">
    <source>
        <dbReference type="ARBA" id="ARBA00022857"/>
    </source>
</evidence>
<accession>A0A5S5CFY3</accession>
<dbReference type="InterPro" id="IPR029510">
    <property type="entry name" value="Ald_DH_CS_GLU"/>
</dbReference>
<dbReference type="PANTHER" id="PTHR43217:SF1">
    <property type="entry name" value="SUCCINATE SEMIALDEHYDE DEHYDROGENASE [NAD(P)+] SAD"/>
    <property type="match status" value="1"/>
</dbReference>
<dbReference type="PROSITE" id="PS00687">
    <property type="entry name" value="ALDEHYDE_DEHYDR_GLU"/>
    <property type="match status" value="1"/>
</dbReference>
<dbReference type="InterPro" id="IPR044148">
    <property type="entry name" value="ALDH_GabD1-like"/>
</dbReference>
<dbReference type="InterPro" id="IPR016163">
    <property type="entry name" value="Ald_DH_C"/>
</dbReference>
<dbReference type="GO" id="GO:0004030">
    <property type="term" value="F:aldehyde dehydrogenase [NAD(P)+] activity"/>
    <property type="evidence" value="ECO:0007669"/>
    <property type="project" value="InterPro"/>
</dbReference>
<gene>
    <name evidence="7" type="ORF">BD809_101346</name>
</gene>
<dbReference type="InterPro" id="IPR016161">
    <property type="entry name" value="Ald_DH/histidinol_DH"/>
</dbReference>
<dbReference type="SUPFAM" id="SSF53720">
    <property type="entry name" value="ALDH-like"/>
    <property type="match status" value="1"/>
</dbReference>
<proteinExistence type="inferred from homology"/>
<organism evidence="7 8">
    <name type="scientific">Aquimarina intermedia</name>
    <dbReference type="NCBI Taxonomy" id="350814"/>
    <lineage>
        <taxon>Bacteria</taxon>
        <taxon>Pseudomonadati</taxon>
        <taxon>Bacteroidota</taxon>
        <taxon>Flavobacteriia</taxon>
        <taxon>Flavobacteriales</taxon>
        <taxon>Flavobacteriaceae</taxon>
        <taxon>Aquimarina</taxon>
    </lineage>
</organism>
<name>A0A5S5CFY3_9FLAO</name>
<evidence type="ECO:0000313" key="8">
    <source>
        <dbReference type="Proteomes" id="UP000324376"/>
    </source>
</evidence>
<dbReference type="InterPro" id="IPR016162">
    <property type="entry name" value="Ald_DH_N"/>
</dbReference>
<reference evidence="7 8" key="1">
    <citation type="submission" date="2019-07" db="EMBL/GenBank/DDBJ databases">
        <title>Genomic Encyclopedia of Archaeal and Bacterial Type Strains, Phase II (KMG-II): from individual species to whole genera.</title>
        <authorList>
            <person name="Goeker M."/>
        </authorList>
    </citation>
    <scope>NUCLEOTIDE SEQUENCE [LARGE SCALE GENOMIC DNA]</scope>
    <source>
        <strain evidence="7 8">DSM 17527</strain>
    </source>
</reference>
<protein>
    <submittedName>
        <fullName evidence="7">Succinate-semialdehyde dehydrogenase/glutarate-semialdehyde dehydrogenase</fullName>
    </submittedName>
</protein>
<dbReference type="GO" id="GO:0004777">
    <property type="term" value="F:succinate-semialdehyde dehydrogenase (NAD+) activity"/>
    <property type="evidence" value="ECO:0007669"/>
    <property type="project" value="TreeGrafter"/>
</dbReference>
<evidence type="ECO:0000313" key="7">
    <source>
        <dbReference type="EMBL" id="TYP77196.1"/>
    </source>
</evidence>
<evidence type="ECO:0000256" key="1">
    <source>
        <dbReference type="ARBA" id="ARBA00009986"/>
    </source>
</evidence>
<sequence>MTKKIKSINPYTGDPIKTYETHTTQEVSSILKTADQTFSSWSTTPINERAELMSRAGEVLLENKKEYAEMITAEMGKPITQSIAEIEKCAWVCEFYAVNAAQFLADAMIETEASESFISYDPLGCILAVMPWNYPFWQVFRFAAPSLMAGNVAVLKHASNVIGSALLITDVFKKAGFPEGCFQNLLVGHEEIEDLLEDDIIKAATLTGSEKAGVSIAATSGKNLKKTVLELGGNNACVVWKDANLDKHIETMVKARMQNTGQSCIAAKRFIVVEEIYEEFLEKFTEQVNALKIGDPQDKETDISVMAREDLAREVKKQITESIDQGAKVLLGNTQNKTYYEPTILVDVKPGMPAFDEEVFGPVAAIIKAKNETESLELAANSRFGLGTMLFTENIEKAKKSISKIEDGAFFINEMVKSDPRLPFGGTKASGYGRELSKDGIMEFVNAKTVYISK</sequence>
<dbReference type="Proteomes" id="UP000324376">
    <property type="component" value="Unassembled WGS sequence"/>
</dbReference>
<keyword evidence="2" id="KW-0521">NADP</keyword>
<dbReference type="FunFam" id="3.40.605.10:FF:000012">
    <property type="entry name" value="NAD-dependent succinate-semialdehyde dehydrogenase"/>
    <property type="match status" value="1"/>
</dbReference>
<dbReference type="PANTHER" id="PTHR43217">
    <property type="entry name" value="SUCCINATE SEMIALDEHYDE DEHYDROGENASE [NAD(P)+] SAD"/>
    <property type="match status" value="1"/>
</dbReference>
<feature type="domain" description="Aldehyde dehydrogenase" evidence="6">
    <location>
        <begin position="3"/>
        <end position="450"/>
    </location>
</feature>
<dbReference type="InterPro" id="IPR047110">
    <property type="entry name" value="GABD/Sad-like"/>
</dbReference>
<keyword evidence="8" id="KW-1185">Reference proteome</keyword>
<evidence type="ECO:0000259" key="6">
    <source>
        <dbReference type="Pfam" id="PF00171"/>
    </source>
</evidence>
<evidence type="ECO:0000256" key="3">
    <source>
        <dbReference type="ARBA" id="ARBA00023002"/>
    </source>
</evidence>
<dbReference type="EMBL" id="VNHU01000001">
    <property type="protein sequence ID" value="TYP77196.1"/>
    <property type="molecule type" value="Genomic_DNA"/>
</dbReference>
<evidence type="ECO:0000256" key="5">
    <source>
        <dbReference type="RuleBase" id="RU003345"/>
    </source>
</evidence>
<comment type="similarity">
    <text evidence="1 5">Belongs to the aldehyde dehydrogenase family.</text>
</comment>
<feature type="active site" evidence="4">
    <location>
        <position position="230"/>
    </location>
</feature>
<evidence type="ECO:0000256" key="4">
    <source>
        <dbReference type="PROSITE-ProRule" id="PRU10007"/>
    </source>
</evidence>
<dbReference type="AlphaFoldDB" id="A0A5S5CFY3"/>
<dbReference type="Gene3D" id="3.40.309.10">
    <property type="entry name" value="Aldehyde Dehydrogenase, Chain A, domain 2"/>
    <property type="match status" value="1"/>
</dbReference>
<comment type="caution">
    <text evidence="7">The sequence shown here is derived from an EMBL/GenBank/DDBJ whole genome shotgun (WGS) entry which is preliminary data.</text>
</comment>
<dbReference type="RefSeq" id="WP_148781214.1">
    <property type="nucleotide sequence ID" value="NZ_VNHU01000001.1"/>
</dbReference>
<dbReference type="InterPro" id="IPR015590">
    <property type="entry name" value="Aldehyde_DH_dom"/>
</dbReference>
<dbReference type="OrthoDB" id="973733at2"/>
<dbReference type="CDD" id="cd07100">
    <property type="entry name" value="ALDH_SSADH1_GabD1"/>
    <property type="match status" value="1"/>
</dbReference>
<dbReference type="Gene3D" id="3.40.605.10">
    <property type="entry name" value="Aldehyde Dehydrogenase, Chain A, domain 1"/>
    <property type="match status" value="1"/>
</dbReference>
<dbReference type="Pfam" id="PF00171">
    <property type="entry name" value="Aldedh"/>
    <property type="match status" value="1"/>
</dbReference>